<dbReference type="PANTHER" id="PTHR14705:SF0">
    <property type="entry name" value="CATION CHANNEL SPERM-ASSOCIATED AUXILIARY SUBUNIT BETA"/>
    <property type="match status" value="1"/>
</dbReference>
<dbReference type="GeneTree" id="ENSGT00390000008198"/>
<keyword evidence="1" id="KW-0472">Membrane</keyword>
<proteinExistence type="predicted"/>
<dbReference type="AlphaFoldDB" id="A0A2K6DEP0"/>
<dbReference type="OMA" id="RTNWEVA"/>
<feature type="domain" description="CATSPERB Ig-like" evidence="5">
    <location>
        <begin position="245"/>
        <end position="349"/>
    </location>
</feature>
<dbReference type="Pfam" id="PF22831">
    <property type="entry name" value="CATSPERB_Ig-like"/>
    <property type="match status" value="1"/>
</dbReference>
<dbReference type="Pfam" id="PF21548">
    <property type="entry name" value="CATSPERB_2nd"/>
    <property type="match status" value="1"/>
</dbReference>
<dbReference type="GO" id="GO:0005929">
    <property type="term" value="C:cilium"/>
    <property type="evidence" value="ECO:0007669"/>
    <property type="project" value="TreeGrafter"/>
</dbReference>
<name>A0A2K6DEP0_MACNE</name>
<organism evidence="6 7">
    <name type="scientific">Macaca nemestrina</name>
    <name type="common">Pig-tailed macaque</name>
    <dbReference type="NCBI Taxonomy" id="9545"/>
    <lineage>
        <taxon>Eukaryota</taxon>
        <taxon>Metazoa</taxon>
        <taxon>Chordata</taxon>
        <taxon>Craniata</taxon>
        <taxon>Vertebrata</taxon>
        <taxon>Euteleostomi</taxon>
        <taxon>Mammalia</taxon>
        <taxon>Eutheria</taxon>
        <taxon>Euarchontoglires</taxon>
        <taxon>Primates</taxon>
        <taxon>Haplorrhini</taxon>
        <taxon>Catarrhini</taxon>
        <taxon>Cercopithecidae</taxon>
        <taxon>Cercopithecinae</taxon>
        <taxon>Macaca</taxon>
    </lineage>
</organism>
<evidence type="ECO:0000313" key="6">
    <source>
        <dbReference type="Ensembl" id="ENSMNEP00000034374.1"/>
    </source>
</evidence>
<evidence type="ECO:0008006" key="8">
    <source>
        <dbReference type="Google" id="ProtNLM"/>
    </source>
</evidence>
<keyword evidence="7" id="KW-1185">Reference proteome</keyword>
<dbReference type="InterPro" id="IPR048789">
    <property type="entry name" value="CATSPERB_C"/>
</dbReference>
<dbReference type="InterPro" id="IPR028748">
    <property type="entry name" value="CATSPERB"/>
</dbReference>
<evidence type="ECO:0000259" key="5">
    <source>
        <dbReference type="Pfam" id="PF22831"/>
    </source>
</evidence>
<evidence type="ECO:0000259" key="2">
    <source>
        <dbReference type="Pfam" id="PF15149"/>
    </source>
</evidence>
<dbReference type="STRING" id="9545.ENSMNEP00000034374"/>
<feature type="domain" description="Cation channel sperm-associated protein subunit beta C-terminal" evidence="2">
    <location>
        <begin position="351"/>
        <end position="429"/>
    </location>
</feature>
<evidence type="ECO:0000259" key="4">
    <source>
        <dbReference type="Pfam" id="PF22830"/>
    </source>
</evidence>
<keyword evidence="1" id="KW-0812">Transmembrane</keyword>
<dbReference type="InterPro" id="IPR048788">
    <property type="entry name" value="CATSPERB_2nd"/>
</dbReference>
<sequence>MGRHGAVGNVTERIFTLFYDHLGFLHKLTPGHFEASGPPTAFGNSRNLFGQPPDIGFETALAPQHTSLDEIIFFAYVPENEPQETIYSKKFNNIHYGKVIHSGKTGRAHIRKVLQHTIPKGFLSSVIAEMKEPFGLEEVNESSCLSSSLLINKAGNVYKLTLDSQVVQALFENTDIEKTVVLPGYSSFLITSILDNKNALAIATMPENAPNNMTFLKNTWFLYNFGQRNGRTWKIHSKPCNYWFQHDDSPSLNIVKYIDLGNSHVLKVKVIRNSKGFRMLEIPLLTVFVGNPNLLEVKAEAAFDDTDSYLIAISAASKVLQWGSTSVAFIMWSASAECFVTTMVPTLKSSCSYLRSMHHIPSKFIPSEDWISGVHKDSQGFNLIKTLPINYRPPSNMGIAIPLTDNFYHADPSKPIPRNLFHLSKVNNFFTNKLIKKMKKFVEPIVGAAVYNPSGLNLSIKGSELFHFRVTVISGVTFCNLIEEFQIYVDEAPLPFPGHTLIAVATAVVLGGLIFMAFMFQLHGIHPWKTFQNWIRRKQAKLSSITLSELIRR</sequence>
<reference evidence="6" key="1">
    <citation type="submission" date="2025-08" db="UniProtKB">
        <authorList>
            <consortium name="Ensembl"/>
        </authorList>
    </citation>
    <scope>IDENTIFICATION</scope>
</reference>
<keyword evidence="1" id="KW-1133">Transmembrane helix</keyword>
<dbReference type="Proteomes" id="UP000233120">
    <property type="component" value="Unassembled WGS sequence"/>
</dbReference>
<feature type="transmembrane region" description="Helical" evidence="1">
    <location>
        <begin position="501"/>
        <end position="520"/>
    </location>
</feature>
<protein>
    <recommendedName>
        <fullName evidence="8">Cation channel sperm associated auxiliary subunit beta</fullName>
    </recommendedName>
</protein>
<dbReference type="InterPro" id="IPR053904">
    <property type="entry name" value="CATSPERB_Ig-like"/>
</dbReference>
<evidence type="ECO:0000313" key="7">
    <source>
        <dbReference type="Proteomes" id="UP000233120"/>
    </source>
</evidence>
<dbReference type="Ensembl" id="ENSMNET00000058824.1">
    <property type="protein sequence ID" value="ENSMNEP00000034374.1"/>
    <property type="gene ID" value="ENSMNEG00000040389.1"/>
</dbReference>
<dbReference type="Pfam" id="PF22830">
    <property type="entry name" value="CATSPERB_head"/>
    <property type="match status" value="1"/>
</dbReference>
<dbReference type="Bgee" id="ENSMNEG00000040389">
    <property type="expression patterns" value="Expressed in pituitary gland and 4 other cell types or tissues"/>
</dbReference>
<dbReference type="InterPro" id="IPR053903">
    <property type="entry name" value="CATSPERB_head"/>
</dbReference>
<evidence type="ECO:0000259" key="3">
    <source>
        <dbReference type="Pfam" id="PF21548"/>
    </source>
</evidence>
<feature type="domain" description="Cation channel sperm-associated auxiliary subunit beta 2nd" evidence="3">
    <location>
        <begin position="2"/>
        <end position="35"/>
    </location>
</feature>
<dbReference type="GO" id="GO:0036128">
    <property type="term" value="C:CatSper complex"/>
    <property type="evidence" value="ECO:0007669"/>
    <property type="project" value="InterPro"/>
</dbReference>
<accession>A0A2K6DEP0</accession>
<dbReference type="Pfam" id="PF15149">
    <property type="entry name" value="CATSPERB_C"/>
    <property type="match status" value="2"/>
</dbReference>
<dbReference type="PANTHER" id="PTHR14705">
    <property type="entry name" value="CATION CHANNEL SPERM-ASSOCIATED PROTEIN SUBUNIT BETA"/>
    <property type="match status" value="1"/>
</dbReference>
<feature type="domain" description="Cation channel sperm-associated protein subunit beta C-terminal" evidence="2">
    <location>
        <begin position="432"/>
        <end position="528"/>
    </location>
</feature>
<feature type="domain" description="CATSPERB head" evidence="4">
    <location>
        <begin position="61"/>
        <end position="238"/>
    </location>
</feature>
<evidence type="ECO:0000256" key="1">
    <source>
        <dbReference type="SAM" id="Phobius"/>
    </source>
</evidence>
<reference evidence="6" key="2">
    <citation type="submission" date="2025-09" db="UniProtKB">
        <authorList>
            <consortium name="Ensembl"/>
        </authorList>
    </citation>
    <scope>IDENTIFICATION</scope>
</reference>